<dbReference type="Gene3D" id="3.10.129.10">
    <property type="entry name" value="Hotdog Thioesterase"/>
    <property type="match status" value="1"/>
</dbReference>
<accession>A0ABY4L6V1</accession>
<dbReference type="SUPFAM" id="SSF54637">
    <property type="entry name" value="Thioesterase/thiol ester dehydrase-isomerase"/>
    <property type="match status" value="1"/>
</dbReference>
<dbReference type="EMBL" id="CP051627">
    <property type="protein sequence ID" value="UPT22100.1"/>
    <property type="molecule type" value="Genomic_DNA"/>
</dbReference>
<dbReference type="InterPro" id="IPR029069">
    <property type="entry name" value="HotDog_dom_sf"/>
</dbReference>
<sequence length="145" mass="16122">MVDIDELRERLVGKELPGGSFSVPPYESWLMSDVLCSPPLPEGVLHPTYVFHAGMRGVGFDIASLLDLVHCRPEDGPMIGETDLRQVRPLRVGETLRGSARVVDLVRKRGRSGVFDLMRVETAIRDEQGAAVAFLTNTYVFPRRS</sequence>
<evidence type="ECO:0000313" key="2">
    <source>
        <dbReference type="EMBL" id="UPT22100.1"/>
    </source>
</evidence>
<dbReference type="Proteomes" id="UP000832041">
    <property type="component" value="Chromosome"/>
</dbReference>
<gene>
    <name evidence="2" type="ORF">FOF52_14940</name>
</gene>
<evidence type="ECO:0000259" key="1">
    <source>
        <dbReference type="Pfam" id="PF13452"/>
    </source>
</evidence>
<proteinExistence type="predicted"/>
<organism evidence="2 3">
    <name type="scientific">Thermobifida alba</name>
    <name type="common">Thermomonospora alba</name>
    <dbReference type="NCBI Taxonomy" id="53522"/>
    <lineage>
        <taxon>Bacteria</taxon>
        <taxon>Bacillati</taxon>
        <taxon>Actinomycetota</taxon>
        <taxon>Actinomycetes</taxon>
        <taxon>Streptosporangiales</taxon>
        <taxon>Nocardiopsidaceae</taxon>
        <taxon>Thermobifida</taxon>
    </lineage>
</organism>
<dbReference type="RefSeq" id="WP_248590586.1">
    <property type="nucleotide sequence ID" value="NZ_BAABEB010000005.1"/>
</dbReference>
<dbReference type="InterPro" id="IPR039569">
    <property type="entry name" value="FAS1-like_DH_region"/>
</dbReference>
<dbReference type="Pfam" id="PF13452">
    <property type="entry name" value="FAS1_DH_region"/>
    <property type="match status" value="1"/>
</dbReference>
<keyword evidence="3" id="KW-1185">Reference proteome</keyword>
<name>A0ABY4L6V1_THEAE</name>
<protein>
    <submittedName>
        <fullName evidence="2">MaoC family dehydratase</fullName>
    </submittedName>
</protein>
<feature type="domain" description="FAS1-like dehydratase" evidence="1">
    <location>
        <begin position="47"/>
        <end position="133"/>
    </location>
</feature>
<evidence type="ECO:0000313" key="3">
    <source>
        <dbReference type="Proteomes" id="UP000832041"/>
    </source>
</evidence>
<reference evidence="2 3" key="1">
    <citation type="submission" date="2020-04" db="EMBL/GenBank/DDBJ databases">
        <title>Thermobifida alba genome sequencing and assembly.</title>
        <authorList>
            <person name="Luzics S."/>
            <person name="Horvath B."/>
            <person name="Nagy I."/>
            <person name="Toth A."/>
            <person name="Nagy I."/>
            <person name="Kukolya J."/>
        </authorList>
    </citation>
    <scope>NUCLEOTIDE SEQUENCE [LARGE SCALE GENOMIC DNA]</scope>
    <source>
        <strain evidence="2 3">DSM 43795</strain>
    </source>
</reference>